<dbReference type="GO" id="GO:0098542">
    <property type="term" value="P:defense response to other organism"/>
    <property type="evidence" value="ECO:0007669"/>
    <property type="project" value="InterPro"/>
</dbReference>
<keyword evidence="3 5" id="KW-1133">Transmembrane helix</keyword>
<dbReference type="PANTHER" id="PTHR31234">
    <property type="entry name" value="LATE EMBRYOGENESIS ABUNDANT (LEA) HYDROXYPROLINE-RICH GLYCOPROTEIN FAMILY"/>
    <property type="match status" value="1"/>
</dbReference>
<dbReference type="SUPFAM" id="SSF117070">
    <property type="entry name" value="LEA14-like"/>
    <property type="match status" value="1"/>
</dbReference>
<reference evidence="7" key="1">
    <citation type="journal article" date="2019" name="Nat. Commun.">
        <title>Genome-wide association mapping of date palm fruit traits.</title>
        <authorList>
            <person name="Hazzouri K.M."/>
            <person name="Gros-Balthazard M."/>
            <person name="Flowers J.M."/>
            <person name="Copetti D."/>
            <person name="Lemansour A."/>
            <person name="Lebrun M."/>
            <person name="Masmoudi K."/>
            <person name="Ferrand S."/>
            <person name="Dhar M.I."/>
            <person name="Fresquez Z.A."/>
            <person name="Rosas U."/>
            <person name="Zhang J."/>
            <person name="Talag J."/>
            <person name="Lee S."/>
            <person name="Kudrna D."/>
            <person name="Powell R.F."/>
            <person name="Leitch I.J."/>
            <person name="Krueger R.R."/>
            <person name="Wing R.A."/>
            <person name="Amiri K.M.A."/>
            <person name="Purugganan M.D."/>
        </authorList>
    </citation>
    <scope>NUCLEOTIDE SEQUENCE [LARGE SCALE GENOMIC DNA]</scope>
    <source>
        <strain evidence="7">cv. Khalas</strain>
    </source>
</reference>
<evidence type="ECO:0000313" key="7">
    <source>
        <dbReference type="Proteomes" id="UP000228380"/>
    </source>
</evidence>
<evidence type="ECO:0000256" key="5">
    <source>
        <dbReference type="SAM" id="Phobius"/>
    </source>
</evidence>
<dbReference type="GeneID" id="103705995"/>
<proteinExistence type="predicted"/>
<gene>
    <name evidence="8" type="primary">LOC103705995</name>
</gene>
<feature type="domain" description="Late embryogenesis abundant protein LEA-2 subgroup" evidence="6">
    <location>
        <begin position="92"/>
        <end position="185"/>
    </location>
</feature>
<reference evidence="8" key="2">
    <citation type="submission" date="2025-08" db="UniProtKB">
        <authorList>
            <consortium name="RefSeq"/>
        </authorList>
    </citation>
    <scope>IDENTIFICATION</scope>
    <source>
        <tissue evidence="8">Young leaves</tissue>
    </source>
</reference>
<evidence type="ECO:0000259" key="6">
    <source>
        <dbReference type="Pfam" id="PF03168"/>
    </source>
</evidence>
<keyword evidence="7" id="KW-1185">Reference proteome</keyword>
<evidence type="ECO:0000256" key="2">
    <source>
        <dbReference type="ARBA" id="ARBA00022692"/>
    </source>
</evidence>
<dbReference type="InterPro" id="IPR044839">
    <property type="entry name" value="NDR1-like"/>
</dbReference>
<dbReference type="Pfam" id="PF03168">
    <property type="entry name" value="LEA_2"/>
    <property type="match status" value="1"/>
</dbReference>
<dbReference type="Gene3D" id="2.60.40.1820">
    <property type="match status" value="1"/>
</dbReference>
<accession>A0A8B7BYR2</accession>
<dbReference type="InterPro" id="IPR004864">
    <property type="entry name" value="LEA_2"/>
</dbReference>
<evidence type="ECO:0000313" key="8">
    <source>
        <dbReference type="RefSeq" id="XP_008788146.2"/>
    </source>
</evidence>
<keyword evidence="4 5" id="KW-0472">Membrane</keyword>
<evidence type="ECO:0000256" key="3">
    <source>
        <dbReference type="ARBA" id="ARBA00022989"/>
    </source>
</evidence>
<feature type="transmembrane region" description="Helical" evidence="5">
    <location>
        <begin position="28"/>
        <end position="53"/>
    </location>
</feature>
<dbReference type="PANTHER" id="PTHR31234:SF2">
    <property type="entry name" value="OS05G0199100 PROTEIN"/>
    <property type="match status" value="1"/>
</dbReference>
<dbReference type="GO" id="GO:0016020">
    <property type="term" value="C:membrane"/>
    <property type="evidence" value="ECO:0007669"/>
    <property type="project" value="UniProtKB-SubCell"/>
</dbReference>
<keyword evidence="2 5" id="KW-0812">Transmembrane</keyword>
<protein>
    <submittedName>
        <fullName evidence="8">Uncharacterized protein LOC103705995</fullName>
    </submittedName>
</protein>
<organism evidence="7 8">
    <name type="scientific">Phoenix dactylifera</name>
    <name type="common">Date palm</name>
    <dbReference type="NCBI Taxonomy" id="42345"/>
    <lineage>
        <taxon>Eukaryota</taxon>
        <taxon>Viridiplantae</taxon>
        <taxon>Streptophyta</taxon>
        <taxon>Embryophyta</taxon>
        <taxon>Tracheophyta</taxon>
        <taxon>Spermatophyta</taxon>
        <taxon>Magnoliopsida</taxon>
        <taxon>Liliopsida</taxon>
        <taxon>Arecaceae</taxon>
        <taxon>Coryphoideae</taxon>
        <taxon>Phoeniceae</taxon>
        <taxon>Phoenix</taxon>
    </lineage>
</organism>
<dbReference type="OrthoDB" id="1929523at2759"/>
<dbReference type="KEGG" id="pda:103705995"/>
<dbReference type="AlphaFoldDB" id="A0A8B7BYR2"/>
<sequence>MTESGDSSTHLNSSSPTSLHRRRRRRRCLILGGACLLLLVVLGVVALVLYLTLLKARDPTIKLVAARVEGVSPRVTLPAFHIELNVTLELMVLVHNPNRAAFDHAEGDTALLYRGALVGDAVVEPGRIPPRGDAYVQLNLRVEADRLAAKLLSLVADVAAGEVAFDTSTRIPGRVTILAFIKRHAVASSECHVTFGVPDLKVRNQECRYETSL</sequence>
<comment type="subcellular location">
    <subcellularLocation>
        <location evidence="1">Membrane</location>
        <topology evidence="1">Single-pass membrane protein</topology>
    </subcellularLocation>
</comment>
<dbReference type="Proteomes" id="UP000228380">
    <property type="component" value="Chromosome 12"/>
</dbReference>
<evidence type="ECO:0000256" key="4">
    <source>
        <dbReference type="ARBA" id="ARBA00023136"/>
    </source>
</evidence>
<name>A0A8B7BYR2_PHODC</name>
<evidence type="ECO:0000256" key="1">
    <source>
        <dbReference type="ARBA" id="ARBA00004167"/>
    </source>
</evidence>
<dbReference type="RefSeq" id="XP_008788146.2">
    <property type="nucleotide sequence ID" value="XM_008789924.4"/>
</dbReference>